<keyword evidence="4" id="KW-0472">Membrane</keyword>
<dbReference type="GeneID" id="115478326"/>
<dbReference type="PANTHER" id="PTHR24369">
    <property type="entry name" value="ANTIGEN BSP, PUTATIVE-RELATED"/>
    <property type="match status" value="1"/>
</dbReference>
<evidence type="ECO:0000313" key="5">
    <source>
        <dbReference type="Proteomes" id="UP000515156"/>
    </source>
</evidence>
<evidence type="ECO:0000256" key="4">
    <source>
        <dbReference type="SAM" id="Phobius"/>
    </source>
</evidence>
<dbReference type="PROSITE" id="PS51450">
    <property type="entry name" value="LRR"/>
    <property type="match status" value="2"/>
</dbReference>
<dbReference type="InParanoid" id="A0A6P7Z7W2"/>
<dbReference type="OrthoDB" id="676979at2759"/>
<dbReference type="Pfam" id="PF00560">
    <property type="entry name" value="LRR_1"/>
    <property type="match status" value="1"/>
</dbReference>
<dbReference type="AlphaFoldDB" id="A0A6P7Z7W2"/>
<dbReference type="InterPro" id="IPR001611">
    <property type="entry name" value="Leu-rich_rpt"/>
</dbReference>
<dbReference type="RefSeq" id="XP_030071490.1">
    <property type="nucleotide sequence ID" value="XM_030215630.1"/>
</dbReference>
<proteinExistence type="predicted"/>
<accession>A0A6P7Z7W2</accession>
<evidence type="ECO:0000313" key="6">
    <source>
        <dbReference type="RefSeq" id="XP_030071490.1"/>
    </source>
</evidence>
<dbReference type="FunCoup" id="A0A6P7Z7W2">
    <property type="interactions" value="193"/>
</dbReference>
<evidence type="ECO:0000256" key="1">
    <source>
        <dbReference type="ARBA" id="ARBA00022614"/>
    </source>
</evidence>
<feature type="transmembrane region" description="Helical" evidence="4">
    <location>
        <begin position="683"/>
        <end position="707"/>
    </location>
</feature>
<keyword evidence="4" id="KW-0812">Transmembrane</keyword>
<dbReference type="Gene3D" id="3.80.10.10">
    <property type="entry name" value="Ribonuclease Inhibitor"/>
    <property type="match status" value="5"/>
</dbReference>
<keyword evidence="5" id="KW-1185">Reference proteome</keyword>
<dbReference type="SMART" id="SM00369">
    <property type="entry name" value="LRR_TYP"/>
    <property type="match status" value="10"/>
</dbReference>
<dbReference type="PRINTS" id="PR00019">
    <property type="entry name" value="LEURICHRPT"/>
</dbReference>
<keyword evidence="2" id="KW-0732">Signal</keyword>
<dbReference type="InterPro" id="IPR050541">
    <property type="entry name" value="LRR_TM_domain-containing"/>
</dbReference>
<sequence length="725" mass="82705">MIRAMRRQIRDQLCTFFSLIIAVTPSLSYYRNTADEMALMSLCLSLGLIFLDLEWRSKSVDAIPSYQSICKLVHSAVDCNGRKLSSIPENLPANTQEIFMDANFVKTLRNGTMQRYGNLWSLSLQGNNLELIESGAFSGNKRLKVLSLQDNAIFVNYPMAANALRSLPSLKKLDLSGNYLTEDMTGILLQNLSSLESLSLARNVIMRLDSTIFESLGQLQELSLEKNYIYEIEEGAFQNLRRLQRLNLAYNHIPCIVNFDLTKLWILNASYNNIEWFLAEESSANFELQTLDLSHNQLLFFPLLPKHNKLRSLLLSDNKMNFYANASNTTTSKDGLVKFVFISNNVTNVTSVNLWEEVILGNFSSLKFLDMSRNLFQYLPDGFLASMTSLSHLKLNQNCFWIINLNEREPPATLVELDLSQNQLLELQVDLYPGSILPNLQFLNLSTNRLKRMPSQFFTHLDSITTVDLSHNQLNLCPQKNRAGDRICIDFRNITSLRHLYLAGCDLEPVFDHAFRGTSLTKLDLSSNKRALLRGMHPLQDLALTLQSLSLRNNGLSNSAKADFSKFQNLLALDLSRNTLTSFPSTLNSLALRSLDLRRNHISFPQFMVHQRLVKNLHIVYLSQNPYDCCKLDWLKSLQELRTVHIADRQQITCKFSSNTVSAMELPKSITQSCLWITKDMTLLYLVLILPASLTLLVAFIILVLMVKQRLFKIVKSRWRGSSSY</sequence>
<keyword evidence="3" id="KW-0677">Repeat</keyword>
<evidence type="ECO:0000256" key="3">
    <source>
        <dbReference type="ARBA" id="ARBA00022737"/>
    </source>
</evidence>
<dbReference type="GO" id="GO:0005886">
    <property type="term" value="C:plasma membrane"/>
    <property type="evidence" value="ECO:0007669"/>
    <property type="project" value="TreeGrafter"/>
</dbReference>
<dbReference type="KEGG" id="muo:115478326"/>
<dbReference type="Proteomes" id="UP000515156">
    <property type="component" value="Chromosome 10"/>
</dbReference>
<name>A0A6P7Z7W2_9AMPH</name>
<protein>
    <submittedName>
        <fullName evidence="6">Transforming growth factor beta activator LRRC33</fullName>
    </submittedName>
</protein>
<dbReference type="InterPro" id="IPR003591">
    <property type="entry name" value="Leu-rich_rpt_typical-subtyp"/>
</dbReference>
<keyword evidence="4" id="KW-1133">Transmembrane helix</keyword>
<keyword evidence="1" id="KW-0433">Leucine-rich repeat</keyword>
<dbReference type="CTD" id="375387"/>
<evidence type="ECO:0000256" key="2">
    <source>
        <dbReference type="ARBA" id="ARBA00022729"/>
    </source>
</evidence>
<dbReference type="SUPFAM" id="SSF52058">
    <property type="entry name" value="L domain-like"/>
    <property type="match status" value="2"/>
</dbReference>
<dbReference type="PANTHER" id="PTHR24369:SF210">
    <property type="entry name" value="CHAOPTIN-RELATED"/>
    <property type="match status" value="1"/>
</dbReference>
<reference evidence="6" key="1">
    <citation type="submission" date="2025-08" db="UniProtKB">
        <authorList>
            <consortium name="RefSeq"/>
        </authorList>
    </citation>
    <scope>IDENTIFICATION</scope>
</reference>
<gene>
    <name evidence="6" type="primary">NRROS</name>
</gene>
<organism evidence="5 6">
    <name type="scientific">Microcaecilia unicolor</name>
    <dbReference type="NCBI Taxonomy" id="1415580"/>
    <lineage>
        <taxon>Eukaryota</taxon>
        <taxon>Metazoa</taxon>
        <taxon>Chordata</taxon>
        <taxon>Craniata</taxon>
        <taxon>Vertebrata</taxon>
        <taxon>Euteleostomi</taxon>
        <taxon>Amphibia</taxon>
        <taxon>Gymnophiona</taxon>
        <taxon>Siphonopidae</taxon>
        <taxon>Microcaecilia</taxon>
    </lineage>
</organism>
<dbReference type="InterPro" id="IPR032675">
    <property type="entry name" value="LRR_dom_sf"/>
</dbReference>
<dbReference type="Pfam" id="PF13855">
    <property type="entry name" value="LRR_8"/>
    <property type="match status" value="4"/>
</dbReference>